<reference evidence="1" key="1">
    <citation type="submission" date="2020-12" db="EMBL/GenBank/DDBJ databases">
        <title>Burkholderia cepacia complex in Mexico.</title>
        <authorList>
            <person name="Estrada P."/>
        </authorList>
    </citation>
    <scope>NUCLEOTIDE SEQUENCE</scope>
    <source>
        <strain evidence="1">871</strain>
    </source>
</reference>
<proteinExistence type="predicted"/>
<comment type="caution">
    <text evidence="1">The sequence shown here is derived from an EMBL/GenBank/DDBJ whole genome shotgun (WGS) entry which is preliminary data.</text>
</comment>
<gene>
    <name evidence="1" type="ORF">JAO13_38430</name>
</gene>
<sequence>MAAEGHRTTCGAVLIARAAPASLVSAHAAYVNGLRFDEQFILHDLDGNPIPEMPYKITTVDGVTIRGVTDKDGRTDRVMSGEVQVLTIEPDTEWLFRKNNKEA</sequence>
<protein>
    <submittedName>
        <fullName evidence="1">Uncharacterized protein</fullName>
    </submittedName>
</protein>
<organism evidence="1 2">
    <name type="scientific">Burkholderia cepacia</name>
    <name type="common">Pseudomonas cepacia</name>
    <dbReference type="NCBI Taxonomy" id="292"/>
    <lineage>
        <taxon>Bacteria</taxon>
        <taxon>Pseudomonadati</taxon>
        <taxon>Pseudomonadota</taxon>
        <taxon>Betaproteobacteria</taxon>
        <taxon>Burkholderiales</taxon>
        <taxon>Burkholderiaceae</taxon>
        <taxon>Burkholderia</taxon>
        <taxon>Burkholderia cepacia complex</taxon>
    </lineage>
</organism>
<evidence type="ECO:0000313" key="2">
    <source>
        <dbReference type="Proteomes" id="UP000645612"/>
    </source>
</evidence>
<name>A0A8I1DS47_BURCE</name>
<dbReference type="RefSeq" id="WP_198110677.1">
    <property type="nucleotide sequence ID" value="NZ_CADDZZ010000002.1"/>
</dbReference>
<dbReference type="AlphaFoldDB" id="A0A8I1DS47"/>
<dbReference type="Proteomes" id="UP000645612">
    <property type="component" value="Unassembled WGS sequence"/>
</dbReference>
<accession>A0A8I1DS47</accession>
<dbReference type="EMBL" id="JAEDXG010000066">
    <property type="protein sequence ID" value="MBH9702323.1"/>
    <property type="molecule type" value="Genomic_DNA"/>
</dbReference>
<evidence type="ECO:0000313" key="1">
    <source>
        <dbReference type="EMBL" id="MBH9702323.1"/>
    </source>
</evidence>